<keyword evidence="1" id="KW-0812">Transmembrane</keyword>
<sequence>MAIFKILIFSNPGAWNIFPFLYIFFNFLDECFIVFSIYKSFTSLVRCIPRSLIFWGAILKGIVFLYSFSNISLLVYRNVTDFLMLILYPAILLNLLINSSSFWVEALGFSIYSIMSSAYNSDNFTSCLPIWMPFISLVCLIAVATVARTSSAMLNNSGESGHPCLVPDFSGKAFSFCPLSIIFAVGLW</sequence>
<feature type="transmembrane region" description="Helical" evidence="1">
    <location>
        <begin position="53"/>
        <end position="76"/>
    </location>
</feature>
<proteinExistence type="predicted"/>
<dbReference type="Ensembl" id="ENSSSCT00065036320.1">
    <property type="protein sequence ID" value="ENSSSCP00065015251.1"/>
    <property type="gene ID" value="ENSSSCG00065026979.1"/>
</dbReference>
<keyword evidence="1" id="KW-0472">Membrane</keyword>
<evidence type="ECO:0000256" key="1">
    <source>
        <dbReference type="SAM" id="Phobius"/>
    </source>
</evidence>
<feature type="transmembrane region" description="Helical" evidence="1">
    <location>
        <begin position="82"/>
        <end position="115"/>
    </location>
</feature>
<feature type="transmembrane region" description="Helical" evidence="1">
    <location>
        <begin position="127"/>
        <end position="149"/>
    </location>
</feature>
<accession>A0A8D1Y2W0</accession>
<evidence type="ECO:0000313" key="3">
    <source>
        <dbReference type="Proteomes" id="UP000694725"/>
    </source>
</evidence>
<organism evidence="2 3">
    <name type="scientific">Sus scrofa</name>
    <name type="common">Pig</name>
    <dbReference type="NCBI Taxonomy" id="9823"/>
    <lineage>
        <taxon>Eukaryota</taxon>
        <taxon>Metazoa</taxon>
        <taxon>Chordata</taxon>
        <taxon>Craniata</taxon>
        <taxon>Vertebrata</taxon>
        <taxon>Euteleostomi</taxon>
        <taxon>Mammalia</taxon>
        <taxon>Eutheria</taxon>
        <taxon>Laurasiatheria</taxon>
        <taxon>Artiodactyla</taxon>
        <taxon>Suina</taxon>
        <taxon>Suidae</taxon>
        <taxon>Sus</taxon>
    </lineage>
</organism>
<name>A0A8D1Y2W0_PIG</name>
<dbReference type="Proteomes" id="UP000694725">
    <property type="component" value="Unplaced"/>
</dbReference>
<protein>
    <submittedName>
        <fullName evidence="2">Uncharacterized protein</fullName>
    </submittedName>
</protein>
<feature type="transmembrane region" description="Helical" evidence="1">
    <location>
        <begin position="20"/>
        <end position="41"/>
    </location>
</feature>
<reference evidence="2" key="1">
    <citation type="submission" date="2025-08" db="UniProtKB">
        <authorList>
            <consortium name="Ensembl"/>
        </authorList>
    </citation>
    <scope>IDENTIFICATION</scope>
</reference>
<evidence type="ECO:0000313" key="2">
    <source>
        <dbReference type="Ensembl" id="ENSSSCP00065015251.1"/>
    </source>
</evidence>
<keyword evidence="1" id="KW-1133">Transmembrane helix</keyword>
<dbReference type="AlphaFoldDB" id="A0A8D1Y2W0"/>